<dbReference type="EMBL" id="JAEPRA010000007">
    <property type="protein sequence ID" value="KAG2182759.1"/>
    <property type="molecule type" value="Genomic_DNA"/>
</dbReference>
<dbReference type="SUPFAM" id="SSF52402">
    <property type="entry name" value="Adenine nucleotide alpha hydrolases-like"/>
    <property type="match status" value="1"/>
</dbReference>
<evidence type="ECO:0000313" key="3">
    <source>
        <dbReference type="EMBL" id="KAG2182759.1"/>
    </source>
</evidence>
<reference evidence="3" key="1">
    <citation type="submission" date="2020-12" db="EMBL/GenBank/DDBJ databases">
        <title>Metabolic potential, ecology and presence of endohyphal bacteria is reflected in genomic diversity of Mucoromycotina.</title>
        <authorList>
            <person name="Muszewska A."/>
            <person name="Okrasinska A."/>
            <person name="Steczkiewicz K."/>
            <person name="Drgas O."/>
            <person name="Orlowska M."/>
            <person name="Perlinska-Lenart U."/>
            <person name="Aleksandrzak-Piekarczyk T."/>
            <person name="Szatraj K."/>
            <person name="Zielenkiewicz U."/>
            <person name="Pilsyk S."/>
            <person name="Malc E."/>
            <person name="Mieczkowski P."/>
            <person name="Kruszewska J.S."/>
            <person name="Biernat P."/>
            <person name="Pawlowska J."/>
        </authorList>
    </citation>
    <scope>NUCLEOTIDE SEQUENCE</scope>
    <source>
        <strain evidence="3">WA0000051536</strain>
    </source>
</reference>
<organism evidence="3 4">
    <name type="scientific">Umbelopsis vinacea</name>
    <dbReference type="NCBI Taxonomy" id="44442"/>
    <lineage>
        <taxon>Eukaryota</taxon>
        <taxon>Fungi</taxon>
        <taxon>Fungi incertae sedis</taxon>
        <taxon>Mucoromycota</taxon>
        <taxon>Mucoromycotina</taxon>
        <taxon>Umbelopsidomycetes</taxon>
        <taxon>Umbelopsidales</taxon>
        <taxon>Umbelopsidaceae</taxon>
        <taxon>Umbelopsis</taxon>
    </lineage>
</organism>
<dbReference type="PANTHER" id="PTHR46100">
    <property type="entry name" value="IMP2'P"/>
    <property type="match status" value="1"/>
</dbReference>
<sequence length="368" mass="40392">DTQPYTSAGSRVPTESIPLTTEEPIESRQLRNALNEINDVTELDPNVQEAVLIPKPNPNEFPTAAELIDDDGDLASRLLKSGLEVGEAAALGTLPSGAGEEDDEEADFMDPELMEITERNRFVALDEFAERPLIRSAKSVRKRQCLVFQDPPAVVVQPHRITVTMYYGVLAPGWDAGIASPMSPAIPRIKPPTKSRRYLVACDFSEESFFAIEWTMGTLMRDGDEIHLVTVVNREDNPELVEAAGMTLSKELDRASRALTTKTRSILNQMLLYDIKVVTYALSGKVKYELAQLISELPLTMVICGSRGRGKLKGLVLGSISTYLVHNSTVPVNVVRPQKKPAKGKFKKMTATQKLSQGVATGQLAVDE</sequence>
<proteinExistence type="predicted"/>
<feature type="region of interest" description="Disordered" evidence="1">
    <location>
        <begin position="1"/>
        <end position="27"/>
    </location>
</feature>
<dbReference type="OrthoDB" id="843225at2759"/>
<name>A0A8H7PY21_9FUNG</name>
<dbReference type="PANTHER" id="PTHR46100:SF4">
    <property type="entry name" value="USPA DOMAIN-CONTAINING PROTEIN"/>
    <property type="match status" value="1"/>
</dbReference>
<dbReference type="Proteomes" id="UP000612746">
    <property type="component" value="Unassembled WGS sequence"/>
</dbReference>
<dbReference type="InterPro" id="IPR006015">
    <property type="entry name" value="Universal_stress_UspA"/>
</dbReference>
<dbReference type="InterPro" id="IPR014729">
    <property type="entry name" value="Rossmann-like_a/b/a_fold"/>
</dbReference>
<dbReference type="Pfam" id="PF00582">
    <property type="entry name" value="Usp"/>
    <property type="match status" value="1"/>
</dbReference>
<accession>A0A8H7PY21</accession>
<dbReference type="PRINTS" id="PR01438">
    <property type="entry name" value="UNVRSLSTRESS"/>
</dbReference>
<keyword evidence="4" id="KW-1185">Reference proteome</keyword>
<dbReference type="AlphaFoldDB" id="A0A8H7PY21"/>
<feature type="domain" description="UspA" evidence="2">
    <location>
        <begin position="196"/>
        <end position="336"/>
    </location>
</feature>
<evidence type="ECO:0000313" key="4">
    <source>
        <dbReference type="Proteomes" id="UP000612746"/>
    </source>
</evidence>
<evidence type="ECO:0000259" key="2">
    <source>
        <dbReference type="Pfam" id="PF00582"/>
    </source>
</evidence>
<evidence type="ECO:0000256" key="1">
    <source>
        <dbReference type="SAM" id="MobiDB-lite"/>
    </source>
</evidence>
<feature type="non-terminal residue" evidence="3">
    <location>
        <position position="1"/>
    </location>
</feature>
<protein>
    <recommendedName>
        <fullName evidence="2">UspA domain-containing protein</fullName>
    </recommendedName>
</protein>
<dbReference type="CDD" id="cd23659">
    <property type="entry name" value="USP_At3g01520-like"/>
    <property type="match status" value="1"/>
</dbReference>
<comment type="caution">
    <text evidence="3">The sequence shown here is derived from an EMBL/GenBank/DDBJ whole genome shotgun (WGS) entry which is preliminary data.</text>
</comment>
<dbReference type="Gene3D" id="3.40.50.620">
    <property type="entry name" value="HUPs"/>
    <property type="match status" value="1"/>
</dbReference>
<gene>
    <name evidence="3" type="ORF">INT44_005739</name>
</gene>
<dbReference type="InterPro" id="IPR006016">
    <property type="entry name" value="UspA"/>
</dbReference>